<protein>
    <submittedName>
        <fullName evidence="2">Uncharacterized protein</fullName>
    </submittedName>
</protein>
<comment type="caution">
    <text evidence="2">The sequence shown here is derived from an EMBL/GenBank/DDBJ whole genome shotgun (WGS) entry which is preliminary data.</text>
</comment>
<evidence type="ECO:0000256" key="1">
    <source>
        <dbReference type="SAM" id="Phobius"/>
    </source>
</evidence>
<dbReference type="STRING" id="935700.jaqu_16990"/>
<dbReference type="EMBL" id="JYFE01000032">
    <property type="protein sequence ID" value="KIT16471.1"/>
    <property type="molecule type" value="Genomic_DNA"/>
</dbReference>
<keyword evidence="3" id="KW-1185">Reference proteome</keyword>
<sequence>MEGLDQFVVQPIYPIPPFPVWPLGAMIGLLVLASLEVPGPSKGRTSRRFAWIAILAFSGAVAAGFLVHGLKLREIAFERSKSIPSGDYTLEPVAWGAGPIWPVFAGAVAFAAILVLLQIRRRAF</sequence>
<dbReference type="PATRIC" id="fig|935700.4.peg.1764"/>
<feature type="transmembrane region" description="Helical" evidence="1">
    <location>
        <begin position="100"/>
        <end position="119"/>
    </location>
</feature>
<dbReference type="AlphaFoldDB" id="A0A0D1EHV5"/>
<dbReference type="Proteomes" id="UP000032232">
    <property type="component" value="Unassembled WGS sequence"/>
</dbReference>
<reference evidence="2 3" key="1">
    <citation type="submission" date="2015-02" db="EMBL/GenBank/DDBJ databases">
        <title>Genome Sequence of Jannaschia aquimarina DSM28248, a member of the Roseobacter clade.</title>
        <authorList>
            <person name="Voget S."/>
            <person name="Daniel R."/>
        </authorList>
    </citation>
    <scope>NUCLEOTIDE SEQUENCE [LARGE SCALE GENOMIC DNA]</scope>
    <source>
        <strain evidence="2 3">GSW-M26</strain>
    </source>
</reference>
<name>A0A0D1EHV5_9RHOB</name>
<keyword evidence="1" id="KW-0472">Membrane</keyword>
<proteinExistence type="predicted"/>
<keyword evidence="1" id="KW-0812">Transmembrane</keyword>
<organism evidence="2 3">
    <name type="scientific">Jannaschia aquimarina</name>
    <dbReference type="NCBI Taxonomy" id="935700"/>
    <lineage>
        <taxon>Bacteria</taxon>
        <taxon>Pseudomonadati</taxon>
        <taxon>Pseudomonadota</taxon>
        <taxon>Alphaproteobacteria</taxon>
        <taxon>Rhodobacterales</taxon>
        <taxon>Roseobacteraceae</taxon>
        <taxon>Jannaschia</taxon>
    </lineage>
</organism>
<feature type="transmembrane region" description="Helical" evidence="1">
    <location>
        <begin position="20"/>
        <end position="37"/>
    </location>
</feature>
<keyword evidence="1" id="KW-1133">Transmembrane helix</keyword>
<gene>
    <name evidence="2" type="ORF">jaqu_16990</name>
</gene>
<dbReference type="RefSeq" id="WP_043918536.1">
    <property type="nucleotide sequence ID" value="NZ_FZPF01000005.1"/>
</dbReference>
<evidence type="ECO:0000313" key="2">
    <source>
        <dbReference type="EMBL" id="KIT16471.1"/>
    </source>
</evidence>
<accession>A0A0D1EHV5</accession>
<feature type="transmembrane region" description="Helical" evidence="1">
    <location>
        <begin position="49"/>
        <end position="70"/>
    </location>
</feature>
<evidence type="ECO:0000313" key="3">
    <source>
        <dbReference type="Proteomes" id="UP000032232"/>
    </source>
</evidence>